<dbReference type="InterPro" id="IPR001611">
    <property type="entry name" value="Leu-rich_rpt"/>
</dbReference>
<dbReference type="PROSITE" id="PS51450">
    <property type="entry name" value="LRR"/>
    <property type="match status" value="2"/>
</dbReference>
<keyword evidence="4" id="KW-0812">Transmembrane</keyword>
<evidence type="ECO:0000256" key="2">
    <source>
        <dbReference type="ARBA" id="ARBA00022729"/>
    </source>
</evidence>
<dbReference type="SMART" id="SM00368">
    <property type="entry name" value="LRR_RI"/>
    <property type="match status" value="4"/>
</dbReference>
<gene>
    <name evidence="6" type="ORF">SBAD_LOCUS1604</name>
</gene>
<dbReference type="FunFam" id="3.80.10.10:FF:001164">
    <property type="entry name" value="GH01279p"/>
    <property type="match status" value="1"/>
</dbReference>
<evidence type="ECO:0000256" key="1">
    <source>
        <dbReference type="ARBA" id="ARBA00022614"/>
    </source>
</evidence>
<dbReference type="Proteomes" id="UP000270296">
    <property type="component" value="Unassembled WGS sequence"/>
</dbReference>
<dbReference type="AlphaFoldDB" id="A0A183IDB0"/>
<sequence>LTCVAAAVVVVLVLICSHFVSGSCPSVTRFDPNLEPNSSTPTCFCDPAGIDGRSVEIQCFYGSTIANLSQAIVAVKNSGKQVTSVVMNNMDFPDNEPFNITRRSLAGVETTLRNLSIVACVLLRVPEAIQALHSLNALELQHNKISAITRKDLETVAKTLRHLDISENVLTTIENGTLDMMPGLETLILSNNHLNDSVVVHLKELISLADGEGIFSSLDRLEVLDLSKNKIGNISRTMFAPLPSLSFLDLNLNMIEDIDDGSFAGMPNITKLKIEGTYLDNLRPNMFVNLSNLEYLQLGWNELKTIPEGAFTHTPNLKVLSLNSNGLLQTLDPSALKNLKQLEILNLSYTSVVTIEPLLFNGTKLKVLDLSSGELERLPADAFDFTPDLETLFVNNTKLISLPDTIFDRLKRLQEINLSYNQWLCDTTLGWLSSWLRNSAAIVQNRNYVSCEWPIRLRGISVASLNDSEFVDYEYDDNGGQQQNETLTSETAVALPEAAGHADSDGGGHKPCNIGGHVHANDQSVEMGTIITIVVVILVVSILVVLTVIVLVMKRRRRQKERDTNAPNSHLPNR</sequence>
<accession>A0A183IDB0</accession>
<dbReference type="InterPro" id="IPR032675">
    <property type="entry name" value="LRR_dom_sf"/>
</dbReference>
<reference evidence="8" key="1">
    <citation type="submission" date="2016-06" db="UniProtKB">
        <authorList>
            <consortium name="WormBaseParasite"/>
        </authorList>
    </citation>
    <scope>IDENTIFICATION</scope>
</reference>
<evidence type="ECO:0000313" key="6">
    <source>
        <dbReference type="EMBL" id="VDO94875.1"/>
    </source>
</evidence>
<dbReference type="PANTHER" id="PTHR24373:SF275">
    <property type="entry name" value="TIR DOMAIN-CONTAINING PROTEIN"/>
    <property type="match status" value="1"/>
</dbReference>
<protein>
    <submittedName>
        <fullName evidence="8">LRRCT domain-containing protein</fullName>
    </submittedName>
</protein>
<evidence type="ECO:0000256" key="3">
    <source>
        <dbReference type="ARBA" id="ARBA00022737"/>
    </source>
</evidence>
<organism evidence="8">
    <name type="scientific">Soboliphyme baturini</name>
    <dbReference type="NCBI Taxonomy" id="241478"/>
    <lineage>
        <taxon>Eukaryota</taxon>
        <taxon>Metazoa</taxon>
        <taxon>Ecdysozoa</taxon>
        <taxon>Nematoda</taxon>
        <taxon>Enoplea</taxon>
        <taxon>Dorylaimia</taxon>
        <taxon>Dioctophymatida</taxon>
        <taxon>Dioctophymatoidea</taxon>
        <taxon>Soboliphymatidae</taxon>
        <taxon>Soboliphyme</taxon>
    </lineage>
</organism>
<evidence type="ECO:0000256" key="4">
    <source>
        <dbReference type="SAM" id="Phobius"/>
    </source>
</evidence>
<feature type="transmembrane region" description="Helical" evidence="4">
    <location>
        <begin position="530"/>
        <end position="552"/>
    </location>
</feature>
<keyword evidence="4" id="KW-0472">Membrane</keyword>
<proteinExistence type="predicted"/>
<keyword evidence="3" id="KW-0677">Repeat</keyword>
<dbReference type="WBParaSite" id="SBAD_0000167801-mRNA-1">
    <property type="protein sequence ID" value="SBAD_0000167801-mRNA-1"/>
    <property type="gene ID" value="SBAD_0000167801"/>
</dbReference>
<evidence type="ECO:0000313" key="7">
    <source>
        <dbReference type="Proteomes" id="UP000270296"/>
    </source>
</evidence>
<reference evidence="6 7" key="2">
    <citation type="submission" date="2018-11" db="EMBL/GenBank/DDBJ databases">
        <authorList>
            <consortium name="Pathogen Informatics"/>
        </authorList>
    </citation>
    <scope>NUCLEOTIDE SEQUENCE [LARGE SCALE GENOMIC DNA]</scope>
</reference>
<dbReference type="SMART" id="SM00369">
    <property type="entry name" value="LRR_TYP"/>
    <property type="match status" value="11"/>
</dbReference>
<keyword evidence="7" id="KW-1185">Reference proteome</keyword>
<evidence type="ECO:0000313" key="8">
    <source>
        <dbReference type="WBParaSite" id="SBAD_0000167801-mRNA-1"/>
    </source>
</evidence>
<dbReference type="InterPro" id="IPR003591">
    <property type="entry name" value="Leu-rich_rpt_typical-subtyp"/>
</dbReference>
<keyword evidence="1" id="KW-0433">Leucine-rich repeat</keyword>
<dbReference type="Gene3D" id="3.80.10.10">
    <property type="entry name" value="Ribonuclease Inhibitor"/>
    <property type="match status" value="2"/>
</dbReference>
<dbReference type="InterPro" id="IPR050328">
    <property type="entry name" value="Dev_Immune_Receptor"/>
</dbReference>
<dbReference type="PANTHER" id="PTHR24373">
    <property type="entry name" value="SLIT RELATED LEUCINE-RICH REPEAT NEURONAL PROTEIN"/>
    <property type="match status" value="1"/>
</dbReference>
<keyword evidence="4" id="KW-1133">Transmembrane helix</keyword>
<dbReference type="SUPFAM" id="SSF52058">
    <property type="entry name" value="L domain-like"/>
    <property type="match status" value="1"/>
</dbReference>
<dbReference type="OrthoDB" id="6363818at2759"/>
<dbReference type="Pfam" id="PF13855">
    <property type="entry name" value="LRR_8"/>
    <property type="match status" value="4"/>
</dbReference>
<evidence type="ECO:0000256" key="5">
    <source>
        <dbReference type="SAM" id="SignalP"/>
    </source>
</evidence>
<feature type="signal peptide" evidence="5">
    <location>
        <begin position="1"/>
        <end position="22"/>
    </location>
</feature>
<dbReference type="EMBL" id="UZAM01006883">
    <property type="protein sequence ID" value="VDO94875.1"/>
    <property type="molecule type" value="Genomic_DNA"/>
</dbReference>
<name>A0A183IDB0_9BILA</name>
<keyword evidence="2 5" id="KW-0732">Signal</keyword>
<feature type="chain" id="PRO_5043139998" evidence="5">
    <location>
        <begin position="23"/>
        <end position="574"/>
    </location>
</feature>